<proteinExistence type="predicted"/>
<protein>
    <submittedName>
        <fullName evidence="2">Uncharacterized protein</fullName>
    </submittedName>
</protein>
<evidence type="ECO:0000313" key="2">
    <source>
        <dbReference type="EMBL" id="KAG6976028.1"/>
    </source>
</evidence>
<sequence>MARKRVKVSSGECSMLTPAQREMLVEVISSVLDDGAQIPWRNMVESSTFANLTYDTLRREGKAVLRQLRQQEKAPKPVHNERVKRRIDEVEETLTEPAPFEDHERVSELEALVDQKDKIIADRNRQIKSLKQQVKELNAAVSDDDEQPAEDEKLQKQVESLQQCISELSAIIASKDMLLAEASARYDTLKEEIRQLVSE</sequence>
<name>A0A8J5J2V8_9STRA</name>
<comment type="caution">
    <text evidence="2">The sequence shown here is derived from an EMBL/GenBank/DDBJ whole genome shotgun (WGS) entry which is preliminary data.</text>
</comment>
<reference evidence="2" key="1">
    <citation type="submission" date="2021-01" db="EMBL/GenBank/DDBJ databases">
        <title>Phytophthora aleatoria, a newly-described species from Pinus radiata is distinct from Phytophthora cactorum isolates based on comparative genomics.</title>
        <authorList>
            <person name="Mcdougal R."/>
            <person name="Panda P."/>
            <person name="Williams N."/>
            <person name="Studholme D.J."/>
        </authorList>
    </citation>
    <scope>NUCLEOTIDE SEQUENCE</scope>
    <source>
        <strain evidence="2">NZFS 4037</strain>
    </source>
</reference>
<gene>
    <name evidence="2" type="ORF">JG688_00001813</name>
</gene>
<dbReference type="Proteomes" id="UP000709295">
    <property type="component" value="Unassembled WGS sequence"/>
</dbReference>
<accession>A0A8J5J2V8</accession>
<evidence type="ECO:0000256" key="1">
    <source>
        <dbReference type="SAM" id="Coils"/>
    </source>
</evidence>
<keyword evidence="3" id="KW-1185">Reference proteome</keyword>
<feature type="coiled-coil region" evidence="1">
    <location>
        <begin position="120"/>
        <end position="147"/>
    </location>
</feature>
<keyword evidence="1" id="KW-0175">Coiled coil</keyword>
<dbReference type="AlphaFoldDB" id="A0A8J5J2V8"/>
<evidence type="ECO:0000313" key="3">
    <source>
        <dbReference type="Proteomes" id="UP000709295"/>
    </source>
</evidence>
<organism evidence="2 3">
    <name type="scientific">Phytophthora aleatoria</name>
    <dbReference type="NCBI Taxonomy" id="2496075"/>
    <lineage>
        <taxon>Eukaryota</taxon>
        <taxon>Sar</taxon>
        <taxon>Stramenopiles</taxon>
        <taxon>Oomycota</taxon>
        <taxon>Peronosporomycetes</taxon>
        <taxon>Peronosporales</taxon>
        <taxon>Peronosporaceae</taxon>
        <taxon>Phytophthora</taxon>
    </lineage>
</organism>
<dbReference type="EMBL" id="JAENGY010000043">
    <property type="protein sequence ID" value="KAG6976028.1"/>
    <property type="molecule type" value="Genomic_DNA"/>
</dbReference>